<dbReference type="EMBL" id="JABTTQ020003443">
    <property type="protein sequence ID" value="KAK6117447.1"/>
    <property type="molecule type" value="Genomic_DNA"/>
</dbReference>
<evidence type="ECO:0000313" key="2">
    <source>
        <dbReference type="EMBL" id="KAK6117447.1"/>
    </source>
</evidence>
<gene>
    <name evidence="2" type="ORF">DH2020_048807</name>
</gene>
<evidence type="ECO:0000256" key="1">
    <source>
        <dbReference type="SAM" id="MobiDB-lite"/>
    </source>
</evidence>
<keyword evidence="3" id="KW-1185">Reference proteome</keyword>
<protein>
    <submittedName>
        <fullName evidence="2">Uncharacterized protein</fullName>
    </submittedName>
</protein>
<evidence type="ECO:0000313" key="3">
    <source>
        <dbReference type="Proteomes" id="UP001318860"/>
    </source>
</evidence>
<sequence>MHAVSYDQVEWHKIRLLAYVEILIPSHNNFLSYRRIRRDVNRNRITETTISGYWYRIATKQAKDWGLSGVMLRAVSFPVPHPKHSASLPVLRKNPLTSPFFIDPREKETSTSWEARHQVSGLMRITKRHAGVGLLAQEGGALPHRSGRAVAFVVVPGFQSASRSNELAGDHRVPFLSEWSAAILSIELARSYRRVEALKEKDRKTRRHRNHGTPISKGKT</sequence>
<reference evidence="2 3" key="1">
    <citation type="journal article" date="2021" name="Comput. Struct. Biotechnol. J.">
        <title>De novo genome assembly of the potent medicinal plant Rehmannia glutinosa using nanopore technology.</title>
        <authorList>
            <person name="Ma L."/>
            <person name="Dong C."/>
            <person name="Song C."/>
            <person name="Wang X."/>
            <person name="Zheng X."/>
            <person name="Niu Y."/>
            <person name="Chen S."/>
            <person name="Feng W."/>
        </authorList>
    </citation>
    <scope>NUCLEOTIDE SEQUENCE [LARGE SCALE GENOMIC DNA]</scope>
    <source>
        <tissue evidence="2">Leaves</tissue>
    </source>
</reference>
<name>A0ABR0U5C1_REHGL</name>
<proteinExistence type="predicted"/>
<accession>A0ABR0U5C1</accession>
<feature type="region of interest" description="Disordered" evidence="1">
    <location>
        <begin position="199"/>
        <end position="220"/>
    </location>
</feature>
<organism evidence="2 3">
    <name type="scientific">Rehmannia glutinosa</name>
    <name type="common">Chinese foxglove</name>
    <dbReference type="NCBI Taxonomy" id="99300"/>
    <lineage>
        <taxon>Eukaryota</taxon>
        <taxon>Viridiplantae</taxon>
        <taxon>Streptophyta</taxon>
        <taxon>Embryophyta</taxon>
        <taxon>Tracheophyta</taxon>
        <taxon>Spermatophyta</taxon>
        <taxon>Magnoliopsida</taxon>
        <taxon>eudicotyledons</taxon>
        <taxon>Gunneridae</taxon>
        <taxon>Pentapetalae</taxon>
        <taxon>asterids</taxon>
        <taxon>lamiids</taxon>
        <taxon>Lamiales</taxon>
        <taxon>Orobanchaceae</taxon>
        <taxon>Rehmannieae</taxon>
        <taxon>Rehmannia</taxon>
    </lineage>
</organism>
<comment type="caution">
    <text evidence="2">The sequence shown here is derived from an EMBL/GenBank/DDBJ whole genome shotgun (WGS) entry which is preliminary data.</text>
</comment>
<dbReference type="Proteomes" id="UP001318860">
    <property type="component" value="Unassembled WGS sequence"/>
</dbReference>